<sequence length="370" mass="42696">MKDNNKTILILTAQFGAGHTSAANAIKDYLLDKNPDYNIIIRNFITISIPQMNKPMVTLYENNTKYTPALYNSYYYFRKSVDTKHDISHRLYAPKVSEYISKIEPDIIVSTFPVACGCVNEFKLKNPDIDIPSVTVVTDVVDSNEWIYEKTDMYFVPTNEIKNRFVHKGISPESIKVTGVPVDKRFSSEEKTESQYKYRLLLLGGGRGLFEFDEDFIYWLDSFVSRYKYLMKVTIVTGKNHKLYKTLTEKYPLKNIEVLGFVENMYELILNHDLMLTKPGGATLFEAINSKTPVILKYPKVGQEIENAKFIIDKGIGSVYKTDKDLQVLLEKLVKGELDSFIDYAKENLDEFMQLIHPDKIPDYLEELLK</sequence>
<name>A0ABS4E930_9FIRM</name>
<comment type="caution">
    <text evidence="7">The sequence shown here is derived from an EMBL/GenBank/DDBJ whole genome shotgun (WGS) entry which is preliminary data.</text>
</comment>
<comment type="subcellular location">
    <subcellularLocation>
        <location evidence="1">Membrane</location>
    </subcellularLocation>
</comment>
<dbReference type="InterPro" id="IPR007235">
    <property type="entry name" value="Glyco_trans_28_C"/>
</dbReference>
<feature type="domain" description="Diacylglycerol glucosyltransferase N-terminal" evidence="6">
    <location>
        <begin position="19"/>
        <end position="182"/>
    </location>
</feature>
<keyword evidence="4 7" id="KW-0808">Transferase</keyword>
<dbReference type="SUPFAM" id="SSF53756">
    <property type="entry name" value="UDP-Glycosyltransferase/glycogen phosphorylase"/>
    <property type="match status" value="1"/>
</dbReference>
<organism evidence="7 8">
    <name type="scientific">Metaclostridioides mangenotii</name>
    <dbReference type="NCBI Taxonomy" id="1540"/>
    <lineage>
        <taxon>Bacteria</taxon>
        <taxon>Bacillati</taxon>
        <taxon>Bacillota</taxon>
        <taxon>Clostridia</taxon>
        <taxon>Peptostreptococcales</taxon>
        <taxon>Peptostreptococcaceae</taxon>
        <taxon>Metaclostridioides</taxon>
    </lineage>
</organism>
<dbReference type="EC" id="2.4.1.315" evidence="7"/>
<keyword evidence="8" id="KW-1185">Reference proteome</keyword>
<evidence type="ECO:0000259" key="6">
    <source>
        <dbReference type="Pfam" id="PF06925"/>
    </source>
</evidence>
<protein>
    <submittedName>
        <fullName evidence="7">Processive 1,2-diacylglycerol beta-glucosyltransferase</fullName>
        <ecNumber evidence="7">2.4.1.315</ecNumber>
    </submittedName>
</protein>
<reference evidence="7 8" key="1">
    <citation type="submission" date="2021-03" db="EMBL/GenBank/DDBJ databases">
        <title>Genomic Encyclopedia of Type Strains, Phase IV (KMG-IV): sequencing the most valuable type-strain genomes for metagenomic binning, comparative biology and taxonomic classification.</title>
        <authorList>
            <person name="Goeker M."/>
        </authorList>
    </citation>
    <scope>NUCLEOTIDE SEQUENCE [LARGE SCALE GENOMIC DNA]</scope>
    <source>
        <strain evidence="7 8">DSM 1289</strain>
    </source>
</reference>
<keyword evidence="3 7" id="KW-0328">Glycosyltransferase</keyword>
<gene>
    <name evidence="7" type="ORF">J2Z43_000845</name>
</gene>
<proteinExistence type="inferred from homology"/>
<dbReference type="EMBL" id="JAGGJX010000001">
    <property type="protein sequence ID" value="MBP1854455.1"/>
    <property type="molecule type" value="Genomic_DNA"/>
</dbReference>
<evidence type="ECO:0000313" key="7">
    <source>
        <dbReference type="EMBL" id="MBP1854455.1"/>
    </source>
</evidence>
<evidence type="ECO:0000256" key="2">
    <source>
        <dbReference type="ARBA" id="ARBA00006962"/>
    </source>
</evidence>
<dbReference type="PANTHER" id="PTHR43025:SF3">
    <property type="entry name" value="MONOGALACTOSYLDIACYLGLYCEROL SYNTHASE 1, CHLOROPLASTIC"/>
    <property type="match status" value="1"/>
</dbReference>
<dbReference type="InterPro" id="IPR050519">
    <property type="entry name" value="Glycosyltransf_28_UgtP"/>
</dbReference>
<accession>A0ABS4E930</accession>
<evidence type="ECO:0000256" key="3">
    <source>
        <dbReference type="ARBA" id="ARBA00022676"/>
    </source>
</evidence>
<dbReference type="Pfam" id="PF06925">
    <property type="entry name" value="MGDG_synth"/>
    <property type="match status" value="1"/>
</dbReference>
<comment type="similarity">
    <text evidence="2">Belongs to the glycosyltransferase 28 family.</text>
</comment>
<evidence type="ECO:0000256" key="4">
    <source>
        <dbReference type="ARBA" id="ARBA00022679"/>
    </source>
</evidence>
<dbReference type="Pfam" id="PF04101">
    <property type="entry name" value="Glyco_tran_28_C"/>
    <property type="match status" value="1"/>
</dbReference>
<feature type="domain" description="Glycosyl transferase family 28 C-terminal" evidence="5">
    <location>
        <begin position="231"/>
        <end position="335"/>
    </location>
</feature>
<dbReference type="GO" id="GO:0016757">
    <property type="term" value="F:glycosyltransferase activity"/>
    <property type="evidence" value="ECO:0007669"/>
    <property type="project" value="UniProtKB-KW"/>
</dbReference>
<evidence type="ECO:0000256" key="1">
    <source>
        <dbReference type="ARBA" id="ARBA00004370"/>
    </source>
</evidence>
<dbReference type="Proteomes" id="UP000767291">
    <property type="component" value="Unassembled WGS sequence"/>
</dbReference>
<dbReference type="InterPro" id="IPR009695">
    <property type="entry name" value="Diacylglyc_glucosyltr_N"/>
</dbReference>
<evidence type="ECO:0000259" key="5">
    <source>
        <dbReference type="Pfam" id="PF04101"/>
    </source>
</evidence>
<dbReference type="PANTHER" id="PTHR43025">
    <property type="entry name" value="MONOGALACTOSYLDIACYLGLYCEROL SYNTHASE"/>
    <property type="match status" value="1"/>
</dbReference>
<evidence type="ECO:0000313" key="8">
    <source>
        <dbReference type="Proteomes" id="UP000767291"/>
    </source>
</evidence>
<dbReference type="Gene3D" id="3.40.50.2000">
    <property type="entry name" value="Glycogen Phosphorylase B"/>
    <property type="match status" value="1"/>
</dbReference>